<evidence type="ECO:0000256" key="6">
    <source>
        <dbReference type="ARBA" id="ARBA00022964"/>
    </source>
</evidence>
<keyword evidence="8" id="KW-0408">Iron</keyword>
<dbReference type="SUPFAM" id="SSF51197">
    <property type="entry name" value="Clavaminate synthase-like"/>
    <property type="match status" value="1"/>
</dbReference>
<evidence type="ECO:0000259" key="12">
    <source>
        <dbReference type="PROSITE" id="PS50011"/>
    </source>
</evidence>
<keyword evidence="6" id="KW-0223">Dioxygenase</keyword>
<feature type="region of interest" description="Disordered" evidence="11">
    <location>
        <begin position="636"/>
        <end position="661"/>
    </location>
</feature>
<feature type="compositionally biased region" description="Polar residues" evidence="11">
    <location>
        <begin position="289"/>
        <end position="304"/>
    </location>
</feature>
<dbReference type="InterPro" id="IPR027450">
    <property type="entry name" value="AlkB-like"/>
</dbReference>
<dbReference type="InterPro" id="IPR032862">
    <property type="entry name" value="ALKBH6"/>
</dbReference>
<dbReference type="InterPro" id="IPR005123">
    <property type="entry name" value="Oxoglu/Fe-dep_dioxygenase_dom"/>
</dbReference>
<evidence type="ECO:0000313" key="14">
    <source>
        <dbReference type="EMBL" id="WFD22977.1"/>
    </source>
</evidence>
<dbReference type="Gene3D" id="3.30.200.20">
    <property type="entry name" value="Phosphorylase Kinase, domain 1"/>
    <property type="match status" value="1"/>
</dbReference>
<evidence type="ECO:0000256" key="11">
    <source>
        <dbReference type="SAM" id="MobiDB-lite"/>
    </source>
</evidence>
<dbReference type="PROSITE" id="PS51471">
    <property type="entry name" value="FE2OG_OXY"/>
    <property type="match status" value="1"/>
</dbReference>
<feature type="region of interest" description="Disordered" evidence="11">
    <location>
        <begin position="844"/>
        <end position="863"/>
    </location>
</feature>
<feature type="binding site" evidence="10">
    <location>
        <position position="474"/>
    </location>
    <ligand>
        <name>ATP</name>
        <dbReference type="ChEBI" id="CHEBI:30616"/>
    </ligand>
</feature>
<feature type="domain" description="Fe2OG dioxygenase" evidence="13">
    <location>
        <begin position="968"/>
        <end position="1095"/>
    </location>
</feature>
<keyword evidence="3" id="KW-0479">Metal-binding</keyword>
<dbReference type="Proteomes" id="UP001214415">
    <property type="component" value="Chromosome 3"/>
</dbReference>
<dbReference type="GO" id="GO:0046872">
    <property type="term" value="F:metal ion binding"/>
    <property type="evidence" value="ECO:0007669"/>
    <property type="project" value="UniProtKB-KW"/>
</dbReference>
<dbReference type="SUPFAM" id="SSF56112">
    <property type="entry name" value="Protein kinase-like (PK-like)"/>
    <property type="match status" value="1"/>
</dbReference>
<dbReference type="SMART" id="SM00220">
    <property type="entry name" value="S_TKc"/>
    <property type="match status" value="1"/>
</dbReference>
<dbReference type="AlphaFoldDB" id="A0AAF0EAT7"/>
<keyword evidence="14" id="KW-0418">Kinase</keyword>
<dbReference type="Pfam" id="PF00069">
    <property type="entry name" value="Pkinase"/>
    <property type="match status" value="2"/>
</dbReference>
<dbReference type="GO" id="GO:0005634">
    <property type="term" value="C:nucleus"/>
    <property type="evidence" value="ECO:0007669"/>
    <property type="project" value="UniProtKB-SubCell"/>
</dbReference>
<feature type="compositionally biased region" description="Pro residues" evidence="11">
    <location>
        <begin position="792"/>
        <end position="802"/>
    </location>
</feature>
<evidence type="ECO:0000259" key="13">
    <source>
        <dbReference type="PROSITE" id="PS51471"/>
    </source>
</evidence>
<dbReference type="PROSITE" id="PS00107">
    <property type="entry name" value="PROTEIN_KINASE_ATP"/>
    <property type="match status" value="1"/>
</dbReference>
<evidence type="ECO:0000256" key="7">
    <source>
        <dbReference type="ARBA" id="ARBA00023002"/>
    </source>
</evidence>
<evidence type="ECO:0000313" key="15">
    <source>
        <dbReference type="Proteomes" id="UP001214415"/>
    </source>
</evidence>
<dbReference type="InterPro" id="IPR011009">
    <property type="entry name" value="Kinase-like_dom_sf"/>
</dbReference>
<dbReference type="InterPro" id="IPR000719">
    <property type="entry name" value="Prot_kinase_dom"/>
</dbReference>
<proteinExistence type="inferred from homology"/>
<keyword evidence="14" id="KW-0808">Transferase</keyword>
<dbReference type="PANTHER" id="PTHR46030">
    <property type="entry name" value="ALPHA-KETOGLUTARATE-DEPENDENT DIOXYGENASE ALKB HOMOLOG 6"/>
    <property type="match status" value="1"/>
</dbReference>
<gene>
    <name evidence="14" type="primary">SWE1</name>
    <name evidence="14" type="ORF">MEQU1_001661</name>
</gene>
<evidence type="ECO:0000256" key="4">
    <source>
        <dbReference type="ARBA" id="ARBA00022741"/>
    </source>
</evidence>
<evidence type="ECO:0000256" key="5">
    <source>
        <dbReference type="ARBA" id="ARBA00022840"/>
    </source>
</evidence>
<dbReference type="PROSITE" id="PS00108">
    <property type="entry name" value="PROTEIN_KINASE_ST"/>
    <property type="match status" value="1"/>
</dbReference>
<evidence type="ECO:0000256" key="3">
    <source>
        <dbReference type="ARBA" id="ARBA00022723"/>
    </source>
</evidence>
<feature type="region of interest" description="Disordered" evidence="11">
    <location>
        <begin position="1"/>
        <end position="29"/>
    </location>
</feature>
<feature type="region of interest" description="Disordered" evidence="11">
    <location>
        <begin position="147"/>
        <end position="186"/>
    </location>
</feature>
<dbReference type="EMBL" id="CP119902">
    <property type="protein sequence ID" value="WFD22977.1"/>
    <property type="molecule type" value="Genomic_DNA"/>
</dbReference>
<keyword evidence="15" id="KW-1185">Reference proteome</keyword>
<dbReference type="Gene3D" id="2.60.120.590">
    <property type="entry name" value="Alpha-ketoglutarate-dependent dioxygenase AlkB-like"/>
    <property type="match status" value="1"/>
</dbReference>
<evidence type="ECO:0000256" key="10">
    <source>
        <dbReference type="PROSITE-ProRule" id="PRU10141"/>
    </source>
</evidence>
<dbReference type="GO" id="GO:0051213">
    <property type="term" value="F:dioxygenase activity"/>
    <property type="evidence" value="ECO:0007669"/>
    <property type="project" value="UniProtKB-KW"/>
</dbReference>
<dbReference type="PANTHER" id="PTHR46030:SF1">
    <property type="entry name" value="ALPHA-KETOGLUTARATE-DEPENDENT DIOXYGENASE ALKB HOMOLOG 6"/>
    <property type="match status" value="1"/>
</dbReference>
<dbReference type="Pfam" id="PF13532">
    <property type="entry name" value="2OG-FeII_Oxy_2"/>
    <property type="match status" value="1"/>
</dbReference>
<feature type="region of interest" description="Disordered" evidence="11">
    <location>
        <begin position="275"/>
        <end position="327"/>
    </location>
</feature>
<dbReference type="Gene3D" id="1.10.510.10">
    <property type="entry name" value="Transferase(Phosphotransferase) domain 1"/>
    <property type="match status" value="1"/>
</dbReference>
<dbReference type="InterPro" id="IPR037151">
    <property type="entry name" value="AlkB-like_sf"/>
</dbReference>
<evidence type="ECO:0000256" key="9">
    <source>
        <dbReference type="ARBA" id="ARBA00023242"/>
    </source>
</evidence>
<comment type="similarity">
    <text evidence="2">Belongs to the alkB family.</text>
</comment>
<keyword evidence="7" id="KW-0560">Oxidoreductase</keyword>
<evidence type="ECO:0000256" key="2">
    <source>
        <dbReference type="ARBA" id="ARBA00007879"/>
    </source>
</evidence>
<dbReference type="InterPro" id="IPR008271">
    <property type="entry name" value="Ser/Thr_kinase_AS"/>
</dbReference>
<comment type="subcellular location">
    <subcellularLocation>
        <location evidence="1">Nucleus</location>
    </subcellularLocation>
</comment>
<dbReference type="InterPro" id="IPR017441">
    <property type="entry name" value="Protein_kinase_ATP_BS"/>
</dbReference>
<name>A0AAF0EAT7_9BASI</name>
<keyword evidence="4 10" id="KW-0547">Nucleotide-binding</keyword>
<reference evidence="14" key="1">
    <citation type="submission" date="2023-03" db="EMBL/GenBank/DDBJ databases">
        <title>Mating type loci evolution in Malassezia.</title>
        <authorList>
            <person name="Coelho M.A."/>
        </authorList>
    </citation>
    <scope>NUCLEOTIDE SEQUENCE</scope>
    <source>
        <strain evidence="14">CBS 12830</strain>
    </source>
</reference>
<keyword evidence="5 10" id="KW-0067">ATP-binding</keyword>
<dbReference type="GO" id="GO:0005524">
    <property type="term" value="F:ATP binding"/>
    <property type="evidence" value="ECO:0007669"/>
    <property type="project" value="UniProtKB-UniRule"/>
</dbReference>
<organism evidence="14 15">
    <name type="scientific">Malassezia equina</name>
    <dbReference type="NCBI Taxonomy" id="1381935"/>
    <lineage>
        <taxon>Eukaryota</taxon>
        <taxon>Fungi</taxon>
        <taxon>Dikarya</taxon>
        <taxon>Basidiomycota</taxon>
        <taxon>Ustilaginomycotina</taxon>
        <taxon>Malasseziomycetes</taxon>
        <taxon>Malasseziales</taxon>
        <taxon>Malasseziaceae</taxon>
        <taxon>Malassezia</taxon>
    </lineage>
</organism>
<sequence length="1105" mass="121721">MDRTGSPPKNGVAPIPATQGTSTPNTSVSFRNVRPLQTAFKTNGLVSKKRRSLGGDISFSDLCRSGNDPDAKGIEPLHSAPLLSISGTGAEAPPAIARPLREVVEAAMANRSFNVSYPQNAATMPDTPMKPAFGVTTAATTVRMHRRGRSMGGPFPPRSPLFLPSQRSPPVSMPSMAPQSEMRPSHGRMHMQCSRHMRSVSERIAMPQDLFSIDPPKRLEDADDVFDSPNKSPIRHMPDSILQDSLPALRSEPPTQSSRSTGFAPLGLVQGDRSLEEVPRPASPLESGLSDSGPSSMDSPNNIFSARASGEPRQSTPKWHAVDSPPQMLPFDNFSASRPSRDYTRAWVENTPTGARSAVGASLLPLRGQEDLEGEPNTPTRKEIKWYEATQSPLPQKVYKEKTRPRHSQPAQFSTPARPSLQVLGHSAPAARLRESRMSQFEEHFVVEGVLGTGEFSEVVKVREKATGYVSAVKRMKRPFLGPKDRVRRLEEVDVMCLLKQRRSTWPTAWFGAEGVVDLLDAWEEEGFLFIQAELCPLGSLAFVLAEYGRQVGPLDEARLWKVLAELSAGVDFIHRCGVLHLDLKPANILITEVGTLKITDFGMATRWPRCTAQEVLAGAHLETLKFSHDLSDTSQSPPWQGVMPSAATVQRPRRRTTRARHMSPVMALEREGDREYIAPEVIFESKYGKPADIFSLGLIMLEAACSVELPDNGEPWHKLRRNDFSDVSLESLSPAMQTMITSMLQSDPSMRPTAAELVDLPSLAVVRAWMCRGLQANELDQLPSLGTSDGPAPPSPYPLPPSKYYEPPHNGVLTSDRTVVRIRGSMIQEDEMAFLTEVLQAADSRDTSSPDTSTSLMTEDSIQPEGMGDLAQARVASAHTTAHGGFFYLRDFISKEEEAYLVRKIDSAPRRQWKQLKHRRLQQWGGELAERTGTLLPAALPAHVTDYPDLISRIAATGAFQESRHTAPNHCLVNEYLPGEGILPHTDGPAYFPVVATISLQGHTLLDLYPHVPGEACAAEPAFSLLQEPRSLLITCGDSYTHYLHGIAERDVDQNSHLSRVANKEALSDTWREACERDAVPRTRRVSLTFRDVEKVYKGLRLGT</sequence>
<feature type="region of interest" description="Disordered" evidence="11">
    <location>
        <begin position="247"/>
        <end position="266"/>
    </location>
</feature>
<feature type="region of interest" description="Disordered" evidence="11">
    <location>
        <begin position="213"/>
        <end position="238"/>
    </location>
</feature>
<feature type="compositionally biased region" description="Basic residues" evidence="11">
    <location>
        <begin position="652"/>
        <end position="661"/>
    </location>
</feature>
<keyword evidence="9" id="KW-0539">Nucleus</keyword>
<feature type="compositionally biased region" description="Low complexity" evidence="11">
    <location>
        <begin position="160"/>
        <end position="170"/>
    </location>
</feature>
<accession>A0AAF0EAT7</accession>
<feature type="region of interest" description="Disordered" evidence="11">
    <location>
        <begin position="369"/>
        <end position="421"/>
    </location>
</feature>
<feature type="compositionally biased region" description="Polar residues" evidence="11">
    <location>
        <begin position="18"/>
        <end position="29"/>
    </location>
</feature>
<feature type="domain" description="Protein kinase" evidence="12">
    <location>
        <begin position="445"/>
        <end position="764"/>
    </location>
</feature>
<protein>
    <submittedName>
        <fullName evidence="14">Non-specific serine/threonine protein kinase</fullName>
        <ecNumber evidence="14">2.7.11.1</ecNumber>
    </submittedName>
</protein>
<feature type="region of interest" description="Disordered" evidence="11">
    <location>
        <begin position="782"/>
        <end position="811"/>
    </location>
</feature>
<evidence type="ECO:0000256" key="8">
    <source>
        <dbReference type="ARBA" id="ARBA00023004"/>
    </source>
</evidence>
<dbReference type="GO" id="GO:0004674">
    <property type="term" value="F:protein serine/threonine kinase activity"/>
    <property type="evidence" value="ECO:0007669"/>
    <property type="project" value="UniProtKB-KW"/>
</dbReference>
<dbReference type="PROSITE" id="PS50011">
    <property type="entry name" value="PROTEIN_KINASE_DOM"/>
    <property type="match status" value="1"/>
</dbReference>
<keyword evidence="14" id="KW-0723">Serine/threonine-protein kinase</keyword>
<dbReference type="EC" id="2.7.11.1" evidence="14"/>
<evidence type="ECO:0000256" key="1">
    <source>
        <dbReference type="ARBA" id="ARBA00004123"/>
    </source>
</evidence>